<accession>A0AC34G3J4</accession>
<organism evidence="1 2">
    <name type="scientific">Panagrolaimus sp. ES5</name>
    <dbReference type="NCBI Taxonomy" id="591445"/>
    <lineage>
        <taxon>Eukaryota</taxon>
        <taxon>Metazoa</taxon>
        <taxon>Ecdysozoa</taxon>
        <taxon>Nematoda</taxon>
        <taxon>Chromadorea</taxon>
        <taxon>Rhabditida</taxon>
        <taxon>Tylenchina</taxon>
        <taxon>Panagrolaimomorpha</taxon>
        <taxon>Panagrolaimoidea</taxon>
        <taxon>Panagrolaimidae</taxon>
        <taxon>Panagrolaimus</taxon>
    </lineage>
</organism>
<proteinExistence type="predicted"/>
<sequence length="686" mass="77308">MKLLIIQIQNEPTIEKIDEAPFSPAEEKSSNTRAPFQPSMPFIGKSTSVESAASSSSSSKYGHKVNDLKKKFDYPNAGLVPGNTIDTKKMDFGKAKSLFESAFQPTARYQSPYAAKREQAVTNIRRYDHPNPTKKPAHCEIVTGPTFKQSVNYWQDRERAVSSSDPVEVATQLFKGPTKRENSKGDNIFYSSNQHPPARNETTSPSPKVTKYYDPPPQTAMEQARRLVSFADDSDAESGNQKSGTSFHTATNSSWKNEKNFDYKPLVVTESFTAFSTMASSKKSESAASFSVPSDSFDYQKSSTKDISQPPTDAPLSPLGPSLLDDINQDFTKVHTPIKVAARSGGEGDAAEKPGLVYSLSNYRKTEATPQREKVIFDNTKDVVNEMMASETKSADEMVRRISHDHIQKKIKQLEIAQTVANNQIQQTEKALKVSRHTNNKSSYPNYNQEVELLQTLQTLIERRRACYLEYGRLSNASDLFYIFPRATIRFTKIAVEVHRHLDVAPNHHAYLFALVRYNEQVVSSQAIFINPVISQGVGSVEFCDIMEIEDVSPDFSMSIEIYGLTLVRKDSKYDTNRFNIKRMVSSPQPERPNPNEVFGRIGQVVIDREDLTKKVLELSSYETPLAGHCRINFQPKISDIDDNKWSGFVSIYRVVDGKGAWELCYSNINNNRLNFWRYPEDADTK</sequence>
<evidence type="ECO:0000313" key="2">
    <source>
        <dbReference type="WBParaSite" id="ES5_v2.g24164.t1"/>
    </source>
</evidence>
<dbReference type="WBParaSite" id="ES5_v2.g24164.t1">
    <property type="protein sequence ID" value="ES5_v2.g24164.t1"/>
    <property type="gene ID" value="ES5_v2.g24164"/>
</dbReference>
<reference evidence="2" key="1">
    <citation type="submission" date="2022-11" db="UniProtKB">
        <authorList>
            <consortium name="WormBaseParasite"/>
        </authorList>
    </citation>
    <scope>IDENTIFICATION</scope>
</reference>
<name>A0AC34G3J4_9BILA</name>
<protein>
    <submittedName>
        <fullName evidence="2">Anillin homology domain-containing protein</fullName>
    </submittedName>
</protein>
<evidence type="ECO:0000313" key="1">
    <source>
        <dbReference type="Proteomes" id="UP000887579"/>
    </source>
</evidence>
<dbReference type="Proteomes" id="UP000887579">
    <property type="component" value="Unplaced"/>
</dbReference>